<dbReference type="NCBIfam" id="TIGR00756">
    <property type="entry name" value="PPR"/>
    <property type="match status" value="7"/>
</dbReference>
<evidence type="ECO:0000313" key="10">
    <source>
        <dbReference type="EMBL" id="KAG6395917.1"/>
    </source>
</evidence>
<dbReference type="AlphaFoldDB" id="A0A8X8WJ67"/>
<evidence type="ECO:0000259" key="9">
    <source>
        <dbReference type="PROSITE" id="PS50134"/>
    </source>
</evidence>
<dbReference type="PANTHER" id="PTHR46287:SF11">
    <property type="entry name" value="BTB_POZ AND TAZ DOMAIN-CONTAINING PROTEIN 4"/>
    <property type="match status" value="1"/>
</dbReference>
<name>A0A8X8WJ67_SALSN</name>
<dbReference type="GO" id="GO:0009751">
    <property type="term" value="P:response to salicylic acid"/>
    <property type="evidence" value="ECO:0007669"/>
    <property type="project" value="UniProtKB-ARBA"/>
</dbReference>
<dbReference type="Gene3D" id="1.25.40.420">
    <property type="match status" value="1"/>
</dbReference>
<keyword evidence="11" id="KW-1185">Reference proteome</keyword>
<evidence type="ECO:0000256" key="1">
    <source>
        <dbReference type="ARBA" id="ARBA00004906"/>
    </source>
</evidence>
<dbReference type="Gene3D" id="3.30.710.10">
    <property type="entry name" value="Potassium Channel Kv1.1, Chain A"/>
    <property type="match status" value="1"/>
</dbReference>
<evidence type="ECO:0000259" key="8">
    <source>
        <dbReference type="PROSITE" id="PS50097"/>
    </source>
</evidence>
<evidence type="ECO:0000256" key="4">
    <source>
        <dbReference type="ARBA" id="ARBA00022771"/>
    </source>
</evidence>
<feature type="repeat" description="PPR" evidence="7">
    <location>
        <begin position="219"/>
        <end position="253"/>
    </location>
</feature>
<dbReference type="InterPro" id="IPR000210">
    <property type="entry name" value="BTB/POZ_dom"/>
</dbReference>
<dbReference type="FunFam" id="1.25.40.420:FF:000012">
    <property type="entry name" value="BTB/POZ and TAZ domain-containing protein 2"/>
    <property type="match status" value="1"/>
</dbReference>
<dbReference type="InterPro" id="IPR002885">
    <property type="entry name" value="PPR_rpt"/>
</dbReference>
<dbReference type="SMART" id="SM00225">
    <property type="entry name" value="BTB"/>
    <property type="match status" value="1"/>
</dbReference>
<keyword evidence="5" id="KW-0833">Ubl conjugation pathway</keyword>
<dbReference type="SUPFAM" id="SSF48452">
    <property type="entry name" value="TPR-like"/>
    <property type="match status" value="1"/>
</dbReference>
<feature type="repeat" description="PPR" evidence="7">
    <location>
        <begin position="461"/>
        <end position="495"/>
    </location>
</feature>
<dbReference type="Pfam" id="PF13041">
    <property type="entry name" value="PPR_2"/>
    <property type="match status" value="5"/>
</dbReference>
<dbReference type="GO" id="GO:0008270">
    <property type="term" value="F:zinc ion binding"/>
    <property type="evidence" value="ECO:0007669"/>
    <property type="project" value="UniProtKB-KW"/>
</dbReference>
<dbReference type="InterPro" id="IPR011990">
    <property type="entry name" value="TPR-like_helical_dom_sf"/>
</dbReference>
<evidence type="ECO:0000256" key="3">
    <source>
        <dbReference type="ARBA" id="ARBA00022737"/>
    </source>
</evidence>
<dbReference type="InterPro" id="IPR044513">
    <property type="entry name" value="BT1/2/3/4/5"/>
</dbReference>
<dbReference type="GO" id="GO:0006355">
    <property type="term" value="P:regulation of DNA-templated transcription"/>
    <property type="evidence" value="ECO:0007669"/>
    <property type="project" value="UniProtKB-ARBA"/>
</dbReference>
<dbReference type="InterPro" id="IPR000197">
    <property type="entry name" value="Znf_TAZ"/>
</dbReference>
<dbReference type="Proteomes" id="UP000298416">
    <property type="component" value="Unassembled WGS sequence"/>
</dbReference>
<gene>
    <name evidence="10" type="ORF">SASPL_142050</name>
</gene>
<dbReference type="InterPro" id="IPR011333">
    <property type="entry name" value="SKP1/BTB/POZ_sf"/>
</dbReference>
<dbReference type="Pfam" id="PF01535">
    <property type="entry name" value="PPR"/>
    <property type="match status" value="1"/>
</dbReference>
<feature type="repeat" description="PPR" evidence="7">
    <location>
        <begin position="391"/>
        <end position="425"/>
    </location>
</feature>
<dbReference type="PROSITE" id="PS50097">
    <property type="entry name" value="BTB"/>
    <property type="match status" value="1"/>
</dbReference>
<dbReference type="SUPFAM" id="SSF54695">
    <property type="entry name" value="POZ domain"/>
    <property type="match status" value="1"/>
</dbReference>
<dbReference type="Pfam" id="PF02135">
    <property type="entry name" value="zf-TAZ"/>
    <property type="match status" value="1"/>
</dbReference>
<dbReference type="EMBL" id="PNBA02000016">
    <property type="protein sequence ID" value="KAG6395917.1"/>
    <property type="molecule type" value="Genomic_DNA"/>
</dbReference>
<feature type="repeat" description="PPR" evidence="7">
    <location>
        <begin position="289"/>
        <end position="323"/>
    </location>
</feature>
<keyword evidence="4" id="KW-0863">Zinc-finger</keyword>
<dbReference type="InterPro" id="IPR035898">
    <property type="entry name" value="TAZ_dom_sf"/>
</dbReference>
<dbReference type="GO" id="GO:0009725">
    <property type="term" value="P:response to hormone"/>
    <property type="evidence" value="ECO:0007669"/>
    <property type="project" value="UniProtKB-ARBA"/>
</dbReference>
<dbReference type="Gene3D" id="1.20.1020.10">
    <property type="entry name" value="TAZ domain"/>
    <property type="match status" value="1"/>
</dbReference>
<dbReference type="PROSITE" id="PS50134">
    <property type="entry name" value="ZF_TAZ"/>
    <property type="match status" value="1"/>
</dbReference>
<organism evidence="10">
    <name type="scientific">Salvia splendens</name>
    <name type="common">Scarlet sage</name>
    <dbReference type="NCBI Taxonomy" id="180675"/>
    <lineage>
        <taxon>Eukaryota</taxon>
        <taxon>Viridiplantae</taxon>
        <taxon>Streptophyta</taxon>
        <taxon>Embryophyta</taxon>
        <taxon>Tracheophyta</taxon>
        <taxon>Spermatophyta</taxon>
        <taxon>Magnoliopsida</taxon>
        <taxon>eudicotyledons</taxon>
        <taxon>Gunneridae</taxon>
        <taxon>Pentapetalae</taxon>
        <taxon>asterids</taxon>
        <taxon>lamiids</taxon>
        <taxon>Lamiales</taxon>
        <taxon>Lamiaceae</taxon>
        <taxon>Nepetoideae</taxon>
        <taxon>Mentheae</taxon>
        <taxon>Salviinae</taxon>
        <taxon>Salvia</taxon>
        <taxon>Salvia subgen. Calosphace</taxon>
        <taxon>core Calosphace</taxon>
    </lineage>
</organism>
<dbReference type="SUPFAM" id="SSF57933">
    <property type="entry name" value="TAZ domain"/>
    <property type="match status" value="1"/>
</dbReference>
<reference evidence="10" key="2">
    <citation type="submission" date="2020-08" db="EMBL/GenBank/DDBJ databases">
        <title>Plant Genome Project.</title>
        <authorList>
            <person name="Zhang R.-G."/>
        </authorList>
    </citation>
    <scope>NUCLEOTIDE SEQUENCE</scope>
    <source>
        <strain evidence="10">Huo1</strain>
        <tissue evidence="10">Leaf</tissue>
    </source>
</reference>
<evidence type="ECO:0000256" key="5">
    <source>
        <dbReference type="ARBA" id="ARBA00022786"/>
    </source>
</evidence>
<dbReference type="PANTHER" id="PTHR46287">
    <property type="entry name" value="BTB/POZ AND TAZ DOMAIN-CONTAINING PROTEIN 3-RELATED"/>
    <property type="match status" value="1"/>
</dbReference>
<dbReference type="FunFam" id="1.20.1020.10:FF:000004">
    <property type="entry name" value="BTB/POZ and TAZ domain-containing protein 2"/>
    <property type="match status" value="1"/>
</dbReference>
<evidence type="ECO:0000256" key="6">
    <source>
        <dbReference type="ARBA" id="ARBA00022833"/>
    </source>
</evidence>
<protein>
    <submittedName>
        <fullName evidence="10">Uncharacterized protein</fullName>
    </submittedName>
</protein>
<keyword evidence="6" id="KW-0862">Zinc</keyword>
<dbReference type="PROSITE" id="PS51375">
    <property type="entry name" value="PPR"/>
    <property type="match status" value="9"/>
</dbReference>
<dbReference type="Pfam" id="PF00651">
    <property type="entry name" value="BTB"/>
    <property type="match status" value="1"/>
</dbReference>
<feature type="repeat" description="PPR" evidence="7">
    <location>
        <begin position="254"/>
        <end position="288"/>
    </location>
</feature>
<proteinExistence type="predicted"/>
<reference evidence="10" key="1">
    <citation type="submission" date="2018-01" db="EMBL/GenBank/DDBJ databases">
        <authorList>
            <person name="Mao J.F."/>
        </authorList>
    </citation>
    <scope>NUCLEOTIDE SEQUENCE</scope>
    <source>
        <strain evidence="10">Huo1</strain>
        <tissue evidence="10">Leaf</tissue>
    </source>
</reference>
<evidence type="ECO:0000256" key="2">
    <source>
        <dbReference type="ARBA" id="ARBA00022723"/>
    </source>
</evidence>
<feature type="repeat" description="PPR" evidence="7">
    <location>
        <begin position="531"/>
        <end position="565"/>
    </location>
</feature>
<feature type="repeat" description="PPR" evidence="7">
    <location>
        <begin position="496"/>
        <end position="530"/>
    </location>
</feature>
<feature type="repeat" description="PPR" evidence="7">
    <location>
        <begin position="184"/>
        <end position="218"/>
    </location>
</feature>
<dbReference type="GO" id="GO:0005516">
    <property type="term" value="F:calmodulin binding"/>
    <property type="evidence" value="ECO:0007669"/>
    <property type="project" value="UniProtKB-ARBA"/>
</dbReference>
<accession>A0A8X8WJ67</accession>
<feature type="repeat" description="PPR" evidence="7">
    <location>
        <begin position="324"/>
        <end position="358"/>
    </location>
</feature>
<evidence type="ECO:0000256" key="7">
    <source>
        <dbReference type="PROSITE-ProRule" id="PRU00708"/>
    </source>
</evidence>
<comment type="pathway">
    <text evidence="1">Protein modification; protein ubiquitination.</text>
</comment>
<dbReference type="Gene3D" id="1.25.40.10">
    <property type="entry name" value="Tetratricopeptide repeat domain"/>
    <property type="match status" value="5"/>
</dbReference>
<keyword evidence="3" id="KW-0677">Repeat</keyword>
<dbReference type="GO" id="GO:0042542">
    <property type="term" value="P:response to hydrogen peroxide"/>
    <property type="evidence" value="ECO:0007669"/>
    <property type="project" value="UniProtKB-ARBA"/>
</dbReference>
<feature type="domain" description="BTB" evidence="8">
    <location>
        <begin position="803"/>
        <end position="873"/>
    </location>
</feature>
<evidence type="ECO:0000313" key="11">
    <source>
        <dbReference type="Proteomes" id="UP000298416"/>
    </source>
</evidence>
<comment type="caution">
    <text evidence="10">The sequence shown here is derived from an EMBL/GenBank/DDBJ whole genome shotgun (WGS) entry which is preliminary data.</text>
</comment>
<feature type="domain" description="TAZ-type" evidence="9">
    <location>
        <begin position="978"/>
        <end position="1077"/>
    </location>
</feature>
<dbReference type="CDD" id="cd14733">
    <property type="entry name" value="BACK"/>
    <property type="match status" value="1"/>
</dbReference>
<dbReference type="SMART" id="SM00551">
    <property type="entry name" value="ZnF_TAZ"/>
    <property type="match status" value="1"/>
</dbReference>
<sequence length="1116" mass="125718">MIQLICKRAHSFALVHQLASPIHCPPVTNYKESVFKDSINQGAKATTLSPQIVLTTLQNCPSDLVALSFFLWCARQPNYFHDNLGFDHMVGVTSNLTQKYGTVRVIIEELESIGCFTKAQTLLLLMRIYWRGAKYDMVLQAFKVMCGYGYVPNTYARNIVVDVLFKIGEVDEALSFLEGTQAPNFLSFNISICNLCRLGEVDKVKSVFRRMLSRGYYMNPETYAMVLNCFCKFGRLEEALQLLGMMVVLGAPVSVNVWSILIDGYCRSGSVKVAAYIFEKMVAVGCSPNIVTCTSLIKAFLESQMAEEAFKLLATLISKGCFPDLVLCNVLIDRLSKIGHYMGAFEVYFSLRDLNLKPDCYTYSSLVTLMDLSGQYAHLPSITSGLAVQPDLVLCNCLLSYFCKSAYPEGAIEFYDIMIDIGFIPDKYSFAAVLSALCRLGRLHDAVNVYHGFIHNYPGIDARIHSIVINALAKSGRFNQVKRIFRKARDEKFPLDAVSYNVAIYVLIRVGQMEEANCMFNEMKEMEVVPNKRTYNLILSGFCKNSDIHAVKHILKEMKGANIAMEYHAFRLIKKHFSHSSDSVFSDLALANLRLPRGGEVVSPIGDGVVLVNRHASNDNVNATDSERSSSDEEFDAIVSVSNKLGLHFQILLQMVQEQCNLLRVLKSTGSMEVICLKLWPDEDHEPSSPVSDPDVCMGSEKELFQSATKLYESMVFLPPFDQSADGRGHCSSTCCWPSEDLQRGEMNYKNEECLEKALPLPPPLPSHKIGMLTSGFKRREGCICAHTAANNSDRLFDEAYRADISISTEDGGVIYAHASILGMASPVFKAMLTKPKGRGQRKPRSILIRGVPSEAVSVFIRFLYSSCYEEGKMRTFALPLLALSHAYAVGELKHLCERWLETKLMNIENVVDIFQLALLCDSPRLSIMCHRFIVSNIKAVVSTEGWHDMRMSHPALEKELIESLTDDEAIRKIRKRKQNERNIYMQLYEAMEAIVHIFRDGCRTIGPHDKAPRDDQGPCEYPACKSLEALVRHFAGCKMRSSGRCIHCKRMWQILELHSRLCPTRDGCSVPLCRNFRQRRRRQSKKDDVRWRILVKKIVRSKSITGGPFLSLDST</sequence>
<keyword evidence="2" id="KW-0479">Metal-binding</keyword>